<name>A0ABU6T3P4_9FABA</name>
<dbReference type="EMBL" id="JASCZI010090631">
    <property type="protein sequence ID" value="MED6143312.1"/>
    <property type="molecule type" value="Genomic_DNA"/>
</dbReference>
<proteinExistence type="predicted"/>
<comment type="caution">
    <text evidence="1">The sequence shown here is derived from an EMBL/GenBank/DDBJ whole genome shotgun (WGS) entry which is preliminary data.</text>
</comment>
<reference evidence="1 2" key="1">
    <citation type="journal article" date="2023" name="Plants (Basel)">
        <title>Bridging the Gap: Combining Genomics and Transcriptomics Approaches to Understand Stylosanthes scabra, an Orphan Legume from the Brazilian Caatinga.</title>
        <authorList>
            <person name="Ferreira-Neto J.R.C."/>
            <person name="da Silva M.D."/>
            <person name="Binneck E."/>
            <person name="de Melo N.F."/>
            <person name="da Silva R.H."/>
            <person name="de Melo A.L.T.M."/>
            <person name="Pandolfi V."/>
            <person name="Bustamante F.O."/>
            <person name="Brasileiro-Vidal A.C."/>
            <person name="Benko-Iseppon A.M."/>
        </authorList>
    </citation>
    <scope>NUCLEOTIDE SEQUENCE [LARGE SCALE GENOMIC DNA]</scope>
    <source>
        <tissue evidence="1">Leaves</tissue>
    </source>
</reference>
<sequence length="52" mass="5904">MCCKTWQRNDEIEFRGIVGGTGHDFHGPMRQGRTAALKRLVSWRMAATLVVD</sequence>
<dbReference type="Proteomes" id="UP001341840">
    <property type="component" value="Unassembled WGS sequence"/>
</dbReference>
<evidence type="ECO:0000313" key="2">
    <source>
        <dbReference type="Proteomes" id="UP001341840"/>
    </source>
</evidence>
<protein>
    <submittedName>
        <fullName evidence="1">Uncharacterized protein</fullName>
    </submittedName>
</protein>
<evidence type="ECO:0000313" key="1">
    <source>
        <dbReference type="EMBL" id="MED6143312.1"/>
    </source>
</evidence>
<keyword evidence="2" id="KW-1185">Reference proteome</keyword>
<gene>
    <name evidence="1" type="ORF">PIB30_005230</name>
</gene>
<accession>A0ABU6T3P4</accession>
<organism evidence="1 2">
    <name type="scientific">Stylosanthes scabra</name>
    <dbReference type="NCBI Taxonomy" id="79078"/>
    <lineage>
        <taxon>Eukaryota</taxon>
        <taxon>Viridiplantae</taxon>
        <taxon>Streptophyta</taxon>
        <taxon>Embryophyta</taxon>
        <taxon>Tracheophyta</taxon>
        <taxon>Spermatophyta</taxon>
        <taxon>Magnoliopsida</taxon>
        <taxon>eudicotyledons</taxon>
        <taxon>Gunneridae</taxon>
        <taxon>Pentapetalae</taxon>
        <taxon>rosids</taxon>
        <taxon>fabids</taxon>
        <taxon>Fabales</taxon>
        <taxon>Fabaceae</taxon>
        <taxon>Papilionoideae</taxon>
        <taxon>50 kb inversion clade</taxon>
        <taxon>dalbergioids sensu lato</taxon>
        <taxon>Dalbergieae</taxon>
        <taxon>Pterocarpus clade</taxon>
        <taxon>Stylosanthes</taxon>
    </lineage>
</organism>